<dbReference type="KEGG" id="cci:CC1G_11561"/>
<dbReference type="GeneID" id="6008034"/>
<accession>A8N9Q8</accession>
<dbReference type="InParanoid" id="A8N9Q8"/>
<protein>
    <submittedName>
        <fullName evidence="2">Uncharacterized protein</fullName>
    </submittedName>
</protein>
<evidence type="ECO:0000313" key="3">
    <source>
        <dbReference type="Proteomes" id="UP000001861"/>
    </source>
</evidence>
<feature type="compositionally biased region" description="Polar residues" evidence="1">
    <location>
        <begin position="50"/>
        <end position="60"/>
    </location>
</feature>
<evidence type="ECO:0000313" key="2">
    <source>
        <dbReference type="EMBL" id="EAU90237.1"/>
    </source>
</evidence>
<gene>
    <name evidence="2" type="ORF">CC1G_11561</name>
</gene>
<reference evidence="2 3" key="1">
    <citation type="journal article" date="2010" name="Proc. Natl. Acad. Sci. U.S.A.">
        <title>Insights into evolution of multicellular fungi from the assembled chromosomes of the mushroom Coprinopsis cinerea (Coprinus cinereus).</title>
        <authorList>
            <person name="Stajich J.E."/>
            <person name="Wilke S.K."/>
            <person name="Ahren D."/>
            <person name="Au C.H."/>
            <person name="Birren B.W."/>
            <person name="Borodovsky M."/>
            <person name="Burns C."/>
            <person name="Canback B."/>
            <person name="Casselton L.A."/>
            <person name="Cheng C.K."/>
            <person name="Deng J."/>
            <person name="Dietrich F.S."/>
            <person name="Fargo D.C."/>
            <person name="Farman M.L."/>
            <person name="Gathman A.C."/>
            <person name="Goldberg J."/>
            <person name="Guigo R."/>
            <person name="Hoegger P.J."/>
            <person name="Hooker J.B."/>
            <person name="Huggins A."/>
            <person name="James T.Y."/>
            <person name="Kamada T."/>
            <person name="Kilaru S."/>
            <person name="Kodira C."/>
            <person name="Kues U."/>
            <person name="Kupfer D."/>
            <person name="Kwan H.S."/>
            <person name="Lomsadze A."/>
            <person name="Li W."/>
            <person name="Lilly W.W."/>
            <person name="Ma L.J."/>
            <person name="Mackey A.J."/>
            <person name="Manning G."/>
            <person name="Martin F."/>
            <person name="Muraguchi H."/>
            <person name="Natvig D.O."/>
            <person name="Palmerini H."/>
            <person name="Ramesh M.A."/>
            <person name="Rehmeyer C.J."/>
            <person name="Roe B.A."/>
            <person name="Shenoy N."/>
            <person name="Stanke M."/>
            <person name="Ter-Hovhannisyan V."/>
            <person name="Tunlid A."/>
            <person name="Velagapudi R."/>
            <person name="Vision T.J."/>
            <person name="Zeng Q."/>
            <person name="Zolan M.E."/>
            <person name="Pukkila P.J."/>
        </authorList>
    </citation>
    <scope>NUCLEOTIDE SEQUENCE [LARGE SCALE GENOMIC DNA]</scope>
    <source>
        <strain evidence="3">Okayama-7 / 130 / ATCC MYA-4618 / FGSC 9003</strain>
    </source>
</reference>
<evidence type="ECO:0000256" key="1">
    <source>
        <dbReference type="SAM" id="MobiDB-lite"/>
    </source>
</evidence>
<proteinExistence type="predicted"/>
<organism evidence="2 3">
    <name type="scientific">Coprinopsis cinerea (strain Okayama-7 / 130 / ATCC MYA-4618 / FGSC 9003)</name>
    <name type="common">Inky cap fungus</name>
    <name type="synonym">Hormographiella aspergillata</name>
    <dbReference type="NCBI Taxonomy" id="240176"/>
    <lineage>
        <taxon>Eukaryota</taxon>
        <taxon>Fungi</taxon>
        <taxon>Dikarya</taxon>
        <taxon>Basidiomycota</taxon>
        <taxon>Agaricomycotina</taxon>
        <taxon>Agaricomycetes</taxon>
        <taxon>Agaricomycetidae</taxon>
        <taxon>Agaricales</taxon>
        <taxon>Agaricineae</taxon>
        <taxon>Psathyrellaceae</taxon>
        <taxon>Coprinopsis</taxon>
    </lineage>
</organism>
<dbReference type="VEuPathDB" id="FungiDB:CC1G_11561"/>
<feature type="region of interest" description="Disordered" evidence="1">
    <location>
        <begin position="31"/>
        <end position="65"/>
    </location>
</feature>
<name>A8N9Q8_COPC7</name>
<dbReference type="RefSeq" id="XP_001831564.1">
    <property type="nucleotide sequence ID" value="XM_001831512.1"/>
</dbReference>
<dbReference type="Proteomes" id="UP000001861">
    <property type="component" value="Unassembled WGS sequence"/>
</dbReference>
<sequence>MSHSVGESKQFERAVESVAVQKEAIDIKRAPVAPLCKRSPASSPLPDVSEQASPSRSGPRSQDKVFTTDVPAHGVICKLTDRFSTGGTGEYLYLYHTKPDTGVNDPELNESREVLPGRVLAAPDSIGRLSVWPLLENASNVARQRGHWHTGGAFSTFAYGTSYFFTKYSVRYDI</sequence>
<dbReference type="AlphaFoldDB" id="A8N9Q8"/>
<comment type="caution">
    <text evidence="2">The sequence shown here is derived from an EMBL/GenBank/DDBJ whole genome shotgun (WGS) entry which is preliminary data.</text>
</comment>
<keyword evidence="3" id="KW-1185">Reference proteome</keyword>
<dbReference type="EMBL" id="AACS02000007">
    <property type="protein sequence ID" value="EAU90237.1"/>
    <property type="molecule type" value="Genomic_DNA"/>
</dbReference>